<gene>
    <name evidence="3" type="ORF">CAOG_000743</name>
</gene>
<accession>A0A0D2WHT0</accession>
<dbReference type="CDD" id="cd16653">
    <property type="entry name" value="RING-like_Rtf2"/>
    <property type="match status" value="1"/>
</dbReference>
<sequence length="352" mass="36075">MGADGGSIPTRRELVVVKKRDKVLERDVELALRWTNCALSSLSLREPIVACALGRMYNKEAILQLLLDRASFGEQGKVASHIRGLRDVTELKLTRLGGGSATTTTTTTTTAADTKANEPSASSSNPFAATPTATLAADGAVGADGRPIYYCPITHREMTGRYKFIFFRGCGCVISEQALREVSSDVCMVCSSPIGEFDTVTINPSAEEEEKLRANMLLRKNAGKAGLSSTNGTTAANGNGGASATANPVVRGEKRTADEDAVSTHNKSGRQSGVADVHGAPSAVTAAASSGGANPAARKPVGAALTAAGGAAAAAPAAKPATYGGMFSSLSSTTKAQPARSGSGVATTLLRR</sequence>
<feature type="compositionally biased region" description="Low complexity" evidence="2">
    <location>
        <begin position="228"/>
        <end position="247"/>
    </location>
</feature>
<dbReference type="GO" id="GO:0006274">
    <property type="term" value="P:DNA replication termination"/>
    <property type="evidence" value="ECO:0007669"/>
    <property type="project" value="TreeGrafter"/>
</dbReference>
<name>A0A0D2WHT0_CAPO3</name>
<dbReference type="Pfam" id="PF04641">
    <property type="entry name" value="Rtf2"/>
    <property type="match status" value="1"/>
</dbReference>
<dbReference type="STRING" id="595528.A0A0D2WHT0"/>
<dbReference type="PhylomeDB" id="A0A0D2WHT0"/>
<evidence type="ECO:0000256" key="1">
    <source>
        <dbReference type="ARBA" id="ARBA00009885"/>
    </source>
</evidence>
<feature type="compositionally biased region" description="Low complexity" evidence="2">
    <location>
        <begin position="101"/>
        <end position="114"/>
    </location>
</feature>
<dbReference type="RefSeq" id="XP_004365614.1">
    <property type="nucleotide sequence ID" value="XM_004365557.2"/>
</dbReference>
<feature type="region of interest" description="Disordered" evidence="2">
    <location>
        <begin position="330"/>
        <end position="352"/>
    </location>
</feature>
<comment type="similarity">
    <text evidence="1">Belongs to the rtf2 family.</text>
</comment>
<feature type="region of interest" description="Disordered" evidence="2">
    <location>
        <begin position="224"/>
        <end position="278"/>
    </location>
</feature>
<organism evidence="3 4">
    <name type="scientific">Capsaspora owczarzaki (strain ATCC 30864)</name>
    <dbReference type="NCBI Taxonomy" id="595528"/>
    <lineage>
        <taxon>Eukaryota</taxon>
        <taxon>Filasterea</taxon>
        <taxon>Capsaspora</taxon>
    </lineage>
</organism>
<dbReference type="Proteomes" id="UP000008743">
    <property type="component" value="Unassembled WGS sequence"/>
</dbReference>
<evidence type="ECO:0000313" key="3">
    <source>
        <dbReference type="EMBL" id="KJE89230.1"/>
    </source>
</evidence>
<dbReference type="FunCoup" id="A0A0D2WHT0">
    <property type="interactions" value="636"/>
</dbReference>
<proteinExistence type="inferred from homology"/>
<dbReference type="InterPro" id="IPR006735">
    <property type="entry name" value="Rtf2"/>
</dbReference>
<evidence type="ECO:0000256" key="2">
    <source>
        <dbReference type="SAM" id="MobiDB-lite"/>
    </source>
</evidence>
<dbReference type="AlphaFoldDB" id="A0A0D2WHT0"/>
<dbReference type="OrthoDB" id="247013at2759"/>
<keyword evidence="4" id="KW-1185">Reference proteome</keyword>
<dbReference type="OMA" id="PITHREM"/>
<dbReference type="eggNOG" id="KOG3113">
    <property type="taxonomic scope" value="Eukaryota"/>
</dbReference>
<dbReference type="PANTHER" id="PTHR12775">
    <property type="entry name" value="PROTEIN C20ORF43 HOMOLOG"/>
    <property type="match status" value="1"/>
</dbReference>
<evidence type="ECO:0000313" key="4">
    <source>
        <dbReference type="Proteomes" id="UP000008743"/>
    </source>
</evidence>
<reference evidence="4" key="1">
    <citation type="submission" date="2011-02" db="EMBL/GenBank/DDBJ databases">
        <title>The Genome Sequence of Capsaspora owczarzaki ATCC 30864.</title>
        <authorList>
            <person name="Russ C."/>
            <person name="Cuomo C."/>
            <person name="Burger G."/>
            <person name="Gray M.W."/>
            <person name="Holland P.W.H."/>
            <person name="King N."/>
            <person name="Lang F.B.F."/>
            <person name="Roger A.J."/>
            <person name="Ruiz-Trillo I."/>
            <person name="Young S.K."/>
            <person name="Zeng Q."/>
            <person name="Gargeya S."/>
            <person name="Alvarado L."/>
            <person name="Berlin A."/>
            <person name="Chapman S.B."/>
            <person name="Chen Z."/>
            <person name="Freedman E."/>
            <person name="Gellesch M."/>
            <person name="Goldberg J."/>
            <person name="Griggs A."/>
            <person name="Gujja S."/>
            <person name="Heilman E."/>
            <person name="Heiman D."/>
            <person name="Howarth C."/>
            <person name="Mehta T."/>
            <person name="Neiman D."/>
            <person name="Pearson M."/>
            <person name="Roberts A."/>
            <person name="Saif S."/>
            <person name="Shea T."/>
            <person name="Shenoy N."/>
            <person name="Sisk P."/>
            <person name="Stolte C."/>
            <person name="Sykes S."/>
            <person name="White J."/>
            <person name="Yandava C."/>
            <person name="Haas B."/>
            <person name="Nusbaum C."/>
            <person name="Birren B."/>
        </authorList>
    </citation>
    <scope>NUCLEOTIDE SEQUENCE</scope>
    <source>
        <strain evidence="4">ATCC 30864</strain>
    </source>
</reference>
<feature type="compositionally biased region" description="Polar residues" evidence="2">
    <location>
        <begin position="117"/>
        <end position="127"/>
    </location>
</feature>
<dbReference type="EMBL" id="KE346360">
    <property type="protein sequence ID" value="KJE89230.1"/>
    <property type="molecule type" value="Genomic_DNA"/>
</dbReference>
<feature type="region of interest" description="Disordered" evidence="2">
    <location>
        <begin position="97"/>
        <end position="129"/>
    </location>
</feature>
<protein>
    <submittedName>
        <fullName evidence="3">Uncharacterized protein</fullName>
    </submittedName>
</protein>
<dbReference type="InParanoid" id="A0A0D2WHT0"/>
<dbReference type="GO" id="GO:0005634">
    <property type="term" value="C:nucleus"/>
    <property type="evidence" value="ECO:0007669"/>
    <property type="project" value="TreeGrafter"/>
</dbReference>
<dbReference type="InterPro" id="IPR027799">
    <property type="entry name" value="Rtf2_RING-finger"/>
</dbReference>
<dbReference type="PANTHER" id="PTHR12775:SF0">
    <property type="entry name" value="REPLICATION TERMINATION FACTOR 2"/>
    <property type="match status" value="1"/>
</dbReference>